<dbReference type="InterPro" id="IPR058074">
    <property type="entry name" value="Bacteriocin-like"/>
</dbReference>
<keyword evidence="2" id="KW-1185">Reference proteome</keyword>
<dbReference type="Proteomes" id="UP000321863">
    <property type="component" value="Unassembled WGS sequence"/>
</dbReference>
<evidence type="ECO:0000313" key="1">
    <source>
        <dbReference type="EMBL" id="GEN74316.1"/>
    </source>
</evidence>
<protein>
    <recommendedName>
        <fullName evidence="3">Bacteriocin</fullName>
    </recommendedName>
</protein>
<dbReference type="EMBL" id="BJYJ01000001">
    <property type="protein sequence ID" value="GEN74316.1"/>
    <property type="molecule type" value="Genomic_DNA"/>
</dbReference>
<sequence length="49" mass="5320">MFMENLKKVNRQAMKAITGGITCPGGQLCFINGKWQCRPYDGCGGGNQP</sequence>
<dbReference type="NCBIfam" id="NF047798">
    <property type="entry name" value="leader_Chryseo"/>
    <property type="match status" value="1"/>
</dbReference>
<reference evidence="1 2" key="1">
    <citation type="submission" date="2019-07" db="EMBL/GenBank/DDBJ databases">
        <title>Whole genome shotgun sequence of Chryseobacterium hagamense NBRC 105253.</title>
        <authorList>
            <person name="Hosoyama A."/>
            <person name="Uohara A."/>
            <person name="Ohji S."/>
            <person name="Ichikawa N."/>
        </authorList>
    </citation>
    <scope>NUCLEOTIDE SEQUENCE [LARGE SCALE GENOMIC DNA]</scope>
    <source>
        <strain evidence="1 2">NBRC 105253</strain>
    </source>
</reference>
<proteinExistence type="predicted"/>
<gene>
    <name evidence="1" type="ORF">CHA01nite_00560</name>
</gene>
<organism evidence="1 2">
    <name type="scientific">Chryseobacterium hagamense</name>
    <dbReference type="NCBI Taxonomy" id="395935"/>
    <lineage>
        <taxon>Bacteria</taxon>
        <taxon>Pseudomonadati</taxon>
        <taxon>Bacteroidota</taxon>
        <taxon>Flavobacteriia</taxon>
        <taxon>Flavobacteriales</taxon>
        <taxon>Weeksellaceae</taxon>
        <taxon>Chryseobacterium group</taxon>
        <taxon>Chryseobacterium</taxon>
    </lineage>
</organism>
<evidence type="ECO:0008006" key="3">
    <source>
        <dbReference type="Google" id="ProtNLM"/>
    </source>
</evidence>
<accession>A0A511YGM6</accession>
<dbReference type="AlphaFoldDB" id="A0A511YGM6"/>
<comment type="caution">
    <text evidence="1">The sequence shown here is derived from an EMBL/GenBank/DDBJ whole genome shotgun (WGS) entry which is preliminary data.</text>
</comment>
<name>A0A511YGM6_9FLAO</name>
<evidence type="ECO:0000313" key="2">
    <source>
        <dbReference type="Proteomes" id="UP000321863"/>
    </source>
</evidence>